<dbReference type="PANTHER" id="PTHR42910:SF1">
    <property type="entry name" value="MAJOR FACILITATOR SUPERFAMILY (MFS) PROFILE DOMAIN-CONTAINING PROTEIN"/>
    <property type="match status" value="1"/>
</dbReference>
<dbReference type="InterPro" id="IPR011701">
    <property type="entry name" value="MFS"/>
</dbReference>
<evidence type="ECO:0000313" key="6">
    <source>
        <dbReference type="Proteomes" id="UP001174694"/>
    </source>
</evidence>
<feature type="transmembrane region" description="Helical" evidence="3">
    <location>
        <begin position="207"/>
        <end position="225"/>
    </location>
</feature>
<feature type="transmembrane region" description="Helical" evidence="3">
    <location>
        <begin position="382"/>
        <end position="401"/>
    </location>
</feature>
<name>A0AA38R636_9PEZI</name>
<dbReference type="Proteomes" id="UP001174694">
    <property type="component" value="Unassembled WGS sequence"/>
</dbReference>
<feature type="transmembrane region" description="Helical" evidence="3">
    <location>
        <begin position="473"/>
        <end position="491"/>
    </location>
</feature>
<dbReference type="AlphaFoldDB" id="A0AA38R636"/>
<dbReference type="SUPFAM" id="SSF103473">
    <property type="entry name" value="MFS general substrate transporter"/>
    <property type="match status" value="1"/>
</dbReference>
<evidence type="ECO:0000256" key="1">
    <source>
        <dbReference type="ARBA" id="ARBA00004141"/>
    </source>
</evidence>
<feature type="region of interest" description="Disordered" evidence="2">
    <location>
        <begin position="507"/>
        <end position="545"/>
    </location>
</feature>
<feature type="transmembrane region" description="Helical" evidence="3">
    <location>
        <begin position="110"/>
        <end position="130"/>
    </location>
</feature>
<evidence type="ECO:0000313" key="5">
    <source>
        <dbReference type="EMBL" id="KAJ9138418.1"/>
    </source>
</evidence>
<comment type="caution">
    <text evidence="5">The sequence shown here is derived from an EMBL/GenBank/DDBJ whole genome shotgun (WGS) entry which is preliminary data.</text>
</comment>
<keyword evidence="6" id="KW-1185">Reference proteome</keyword>
<dbReference type="InterPro" id="IPR020846">
    <property type="entry name" value="MFS_dom"/>
</dbReference>
<feature type="transmembrane region" description="Helical" evidence="3">
    <location>
        <begin position="150"/>
        <end position="168"/>
    </location>
</feature>
<evidence type="ECO:0000256" key="3">
    <source>
        <dbReference type="SAM" id="Phobius"/>
    </source>
</evidence>
<feature type="compositionally biased region" description="Acidic residues" evidence="2">
    <location>
        <begin position="522"/>
        <end position="531"/>
    </location>
</feature>
<feature type="transmembrane region" description="Helical" evidence="3">
    <location>
        <begin position="268"/>
        <end position="286"/>
    </location>
</feature>
<dbReference type="Pfam" id="PF07690">
    <property type="entry name" value="MFS_1"/>
    <property type="match status" value="1"/>
</dbReference>
<feature type="transmembrane region" description="Helical" evidence="3">
    <location>
        <begin position="237"/>
        <end position="262"/>
    </location>
</feature>
<sequence length="545" mass="59501">MGTADAKDQEEKPSDDGEVIESILEDTTSSVGIGISSAEEKNRSRVAEIGEALPDISRGKGPAATPDSATLDGSIGDEAGWLRMLAGKVRDAWEYTPKTCRYDPENPPKFTLALNFLFTAAAMMTVANLYYNQPILNRIADTFDVSFERASSVATLMQAGYACGLLLLCPLGDKFRRRPFILLLCCLTATLWIVLCLTHSFNAFIGISFICGVMTVTPQLMLPLVGGLAPAHRRATALSIVAAGMSLGMLVARLLSGIVANYTDWRNIYWFSFGAQWVVVVLLYFFMPDYPSLNPEGLNYFSMLWSIVYLIFTEPLLVQASLVGYSLSAVFTSYWTTLSFLLSSPPYSYSSLVIGLFALIGIFIICWGPAYSRWVIDKIQPLYSNLIGISIELVGVIIGTFIGTFTVAGPIIMAVVIDLGNQAINIANRSAIYTINPKARNRINTAYMVCAFCGQLTGTAVGNRLYAEGGWRWSGGCSIGFLGFALVVCLARGPREKRWIGWSGGWGLKRDDLPPKKVEPPSDGELEEGLETNERSPAEPPSHPR</sequence>
<keyword evidence="3" id="KW-0472">Membrane</keyword>
<dbReference type="PANTHER" id="PTHR42910">
    <property type="entry name" value="TRANSPORTER SCO4007-RELATED"/>
    <property type="match status" value="1"/>
</dbReference>
<reference evidence="5" key="1">
    <citation type="submission" date="2022-07" db="EMBL/GenBank/DDBJ databases">
        <title>Fungi with potential for degradation of polypropylene.</title>
        <authorList>
            <person name="Gostincar C."/>
        </authorList>
    </citation>
    <scope>NUCLEOTIDE SEQUENCE</scope>
    <source>
        <strain evidence="5">EXF-13308</strain>
    </source>
</reference>
<accession>A0AA38R636</accession>
<dbReference type="CDD" id="cd17324">
    <property type="entry name" value="MFS_NepI_like"/>
    <property type="match status" value="1"/>
</dbReference>
<dbReference type="GO" id="GO:0022857">
    <property type="term" value="F:transmembrane transporter activity"/>
    <property type="evidence" value="ECO:0007669"/>
    <property type="project" value="InterPro"/>
</dbReference>
<comment type="subcellular location">
    <subcellularLocation>
        <location evidence="1">Membrane</location>
        <topology evidence="1">Multi-pass membrane protein</topology>
    </subcellularLocation>
</comment>
<dbReference type="EMBL" id="JANBVO010000030">
    <property type="protein sequence ID" value="KAJ9138418.1"/>
    <property type="molecule type" value="Genomic_DNA"/>
</dbReference>
<feature type="domain" description="Major facilitator superfamily (MFS) profile" evidence="4">
    <location>
        <begin position="108"/>
        <end position="545"/>
    </location>
</feature>
<feature type="transmembrane region" description="Helical" evidence="3">
    <location>
        <begin position="347"/>
        <end position="370"/>
    </location>
</feature>
<feature type="transmembrane region" description="Helical" evidence="3">
    <location>
        <begin position="445"/>
        <end position="467"/>
    </location>
</feature>
<keyword evidence="3" id="KW-0812">Transmembrane</keyword>
<dbReference type="GO" id="GO:0016020">
    <property type="term" value="C:membrane"/>
    <property type="evidence" value="ECO:0007669"/>
    <property type="project" value="UniProtKB-SubCell"/>
</dbReference>
<proteinExistence type="predicted"/>
<protein>
    <submittedName>
        <fullName evidence="5">Transporter YgaY</fullName>
    </submittedName>
</protein>
<evidence type="ECO:0000259" key="4">
    <source>
        <dbReference type="PROSITE" id="PS50850"/>
    </source>
</evidence>
<dbReference type="PROSITE" id="PS50850">
    <property type="entry name" value="MFS"/>
    <property type="match status" value="1"/>
</dbReference>
<keyword evidence="3" id="KW-1133">Transmembrane helix</keyword>
<gene>
    <name evidence="5" type="ORF">NKR23_g8595</name>
</gene>
<dbReference type="InterPro" id="IPR036259">
    <property type="entry name" value="MFS_trans_sf"/>
</dbReference>
<feature type="transmembrane region" description="Helical" evidence="3">
    <location>
        <begin position="180"/>
        <end position="201"/>
    </location>
</feature>
<organism evidence="5 6">
    <name type="scientific">Pleurostoma richardsiae</name>
    <dbReference type="NCBI Taxonomy" id="41990"/>
    <lineage>
        <taxon>Eukaryota</taxon>
        <taxon>Fungi</taxon>
        <taxon>Dikarya</taxon>
        <taxon>Ascomycota</taxon>
        <taxon>Pezizomycotina</taxon>
        <taxon>Sordariomycetes</taxon>
        <taxon>Sordariomycetidae</taxon>
        <taxon>Calosphaeriales</taxon>
        <taxon>Pleurostomataceae</taxon>
        <taxon>Pleurostoma</taxon>
    </lineage>
</organism>
<evidence type="ECO:0000256" key="2">
    <source>
        <dbReference type="SAM" id="MobiDB-lite"/>
    </source>
</evidence>
<feature type="compositionally biased region" description="Basic and acidic residues" evidence="2">
    <location>
        <begin position="508"/>
        <end position="520"/>
    </location>
</feature>
<dbReference type="Gene3D" id="1.20.1250.20">
    <property type="entry name" value="MFS general substrate transporter like domains"/>
    <property type="match status" value="1"/>
</dbReference>